<evidence type="ECO:0000313" key="2">
    <source>
        <dbReference type="Proteomes" id="UP001152320"/>
    </source>
</evidence>
<accession>A0A9Q0Y9W2</accession>
<name>A0A9Q0Y9W2_HOLLE</name>
<gene>
    <name evidence="1" type="ORF">HOLleu_43220</name>
</gene>
<sequence length="115" mass="13222">MFIAVLYSAPGLRPFCTKTKLFIICRETKTRAHMHANISANDMLRSPQHGPRFVLCMLGRYCVVILFMKLLRYDNFTKHYISSTSRCASLIAQCLCLQLRHKSHVTCAAFFEIGF</sequence>
<dbReference type="Proteomes" id="UP001152320">
    <property type="component" value="Unassembled WGS sequence"/>
</dbReference>
<evidence type="ECO:0000313" key="1">
    <source>
        <dbReference type="EMBL" id="KAJ8018673.1"/>
    </source>
</evidence>
<comment type="caution">
    <text evidence="1">The sequence shown here is derived from an EMBL/GenBank/DDBJ whole genome shotgun (WGS) entry which is preliminary data.</text>
</comment>
<organism evidence="1 2">
    <name type="scientific">Holothuria leucospilota</name>
    <name type="common">Black long sea cucumber</name>
    <name type="synonym">Mertensiothuria leucospilota</name>
    <dbReference type="NCBI Taxonomy" id="206669"/>
    <lineage>
        <taxon>Eukaryota</taxon>
        <taxon>Metazoa</taxon>
        <taxon>Echinodermata</taxon>
        <taxon>Eleutherozoa</taxon>
        <taxon>Echinozoa</taxon>
        <taxon>Holothuroidea</taxon>
        <taxon>Aspidochirotacea</taxon>
        <taxon>Aspidochirotida</taxon>
        <taxon>Holothuriidae</taxon>
        <taxon>Holothuria</taxon>
    </lineage>
</organism>
<keyword evidence="2" id="KW-1185">Reference proteome</keyword>
<proteinExistence type="predicted"/>
<dbReference type="AlphaFoldDB" id="A0A9Q0Y9W2"/>
<reference evidence="1" key="1">
    <citation type="submission" date="2021-10" db="EMBL/GenBank/DDBJ databases">
        <title>Tropical sea cucumber genome reveals ecological adaptation and Cuvierian tubules defense mechanism.</title>
        <authorList>
            <person name="Chen T."/>
        </authorList>
    </citation>
    <scope>NUCLEOTIDE SEQUENCE</scope>
    <source>
        <strain evidence="1">Nanhai2018</strain>
        <tissue evidence="1">Muscle</tissue>
    </source>
</reference>
<protein>
    <submittedName>
        <fullName evidence="1">Uncharacterized protein</fullName>
    </submittedName>
</protein>
<dbReference type="EMBL" id="JAIZAY010000236">
    <property type="protein sequence ID" value="KAJ8018673.1"/>
    <property type="molecule type" value="Genomic_DNA"/>
</dbReference>